<organism evidence="9 10">
    <name type="scientific">Sphingomonas lacunae</name>
    <dbReference type="NCBI Taxonomy" id="2698828"/>
    <lineage>
        <taxon>Bacteria</taxon>
        <taxon>Pseudomonadati</taxon>
        <taxon>Pseudomonadota</taxon>
        <taxon>Alphaproteobacteria</taxon>
        <taxon>Sphingomonadales</taxon>
        <taxon>Sphingomonadaceae</taxon>
        <taxon>Sphingomonas</taxon>
    </lineage>
</organism>
<dbReference type="InterPro" id="IPR001789">
    <property type="entry name" value="Sig_transdc_resp-reg_receiver"/>
</dbReference>
<dbReference type="InterPro" id="IPR000673">
    <property type="entry name" value="Sig_transdc_resp-reg_Me-estase"/>
</dbReference>
<feature type="active site" evidence="5">
    <location>
        <position position="209"/>
    </location>
</feature>
<dbReference type="AlphaFoldDB" id="A0A6M4AW64"/>
<evidence type="ECO:0000256" key="3">
    <source>
        <dbReference type="ARBA" id="ARBA00039140"/>
    </source>
</evidence>
<evidence type="ECO:0000256" key="5">
    <source>
        <dbReference type="PROSITE-ProRule" id="PRU00050"/>
    </source>
</evidence>
<dbReference type="CDD" id="cd17541">
    <property type="entry name" value="REC_CheB-like"/>
    <property type="match status" value="1"/>
</dbReference>
<dbReference type="PANTHER" id="PTHR42872:SF3">
    <property type="entry name" value="PROTEIN-GLUTAMATE METHYLESTERASE_PROTEIN-GLUTAMINE GLUTAMINASE 1"/>
    <property type="match status" value="1"/>
</dbReference>
<dbReference type="InterPro" id="IPR011006">
    <property type="entry name" value="CheY-like_superfamily"/>
</dbReference>
<dbReference type="Pfam" id="PF01339">
    <property type="entry name" value="CheB_methylest"/>
    <property type="match status" value="1"/>
</dbReference>
<evidence type="ECO:0000256" key="2">
    <source>
        <dbReference type="ARBA" id="ARBA00022801"/>
    </source>
</evidence>
<dbReference type="GO" id="GO:0000156">
    <property type="term" value="F:phosphorelay response regulator activity"/>
    <property type="evidence" value="ECO:0007669"/>
    <property type="project" value="InterPro"/>
</dbReference>
<evidence type="ECO:0000256" key="4">
    <source>
        <dbReference type="ARBA" id="ARBA00048267"/>
    </source>
</evidence>
<dbReference type="InterPro" id="IPR035909">
    <property type="entry name" value="CheB_C"/>
</dbReference>
<feature type="domain" description="Response regulatory" evidence="7">
    <location>
        <begin position="20"/>
        <end position="138"/>
    </location>
</feature>
<sequence length="365" mass="38053">MSAHAAQPITAQTGPDGHISVMLVDDSIVVRSIVERIIESDAGLHIVASVATAPEALAILERERVDVILLDLEMPAMHGLEALPLLLAKQSDTRIIILSANCEDGGTAAVEALSLGAADTLLKPGRGTFAGRFGVTLIERIRALSERGPVGAISEEKAPLRHCSVPDSVPSRSIGAVGIGASTGGIMAINQFLASLPRWFEAPLFITQHLPAGFISYFAEQLQRANERAIRVAADGMAVEAGHVYVAPGDGHLRVVGTTTGTRIIIDRAAMPSGATPSVDPMLASLADAYGPQLCGVMLSGMGRDGLEGARRLCAHGGIMLAQTMSSSVVWGMPGAVVREGLAQGQGDPAELARLIGRIVRGLHR</sequence>
<dbReference type="SUPFAM" id="SSF52172">
    <property type="entry name" value="CheY-like"/>
    <property type="match status" value="1"/>
</dbReference>
<dbReference type="RefSeq" id="WP_169946777.1">
    <property type="nucleotide sequence ID" value="NZ_CP053015.1"/>
</dbReference>
<dbReference type="InterPro" id="IPR008248">
    <property type="entry name" value="CheB-like"/>
</dbReference>
<feature type="active site" evidence="5">
    <location>
        <position position="182"/>
    </location>
</feature>
<keyword evidence="2 5" id="KW-0378">Hydrolase</keyword>
<dbReference type="GO" id="GO:0006935">
    <property type="term" value="P:chemotaxis"/>
    <property type="evidence" value="ECO:0007669"/>
    <property type="project" value="UniProtKB-UniRule"/>
</dbReference>
<evidence type="ECO:0000256" key="1">
    <source>
        <dbReference type="ARBA" id="ARBA00022500"/>
    </source>
</evidence>
<accession>A0A6M4AW64</accession>
<dbReference type="PANTHER" id="PTHR42872">
    <property type="entry name" value="PROTEIN-GLUTAMATE METHYLESTERASE/PROTEIN-GLUTAMINE GLUTAMINASE"/>
    <property type="match status" value="1"/>
</dbReference>
<evidence type="ECO:0000256" key="6">
    <source>
        <dbReference type="PROSITE-ProRule" id="PRU00169"/>
    </source>
</evidence>
<evidence type="ECO:0000313" key="10">
    <source>
        <dbReference type="Proteomes" id="UP000503018"/>
    </source>
</evidence>
<evidence type="ECO:0000259" key="8">
    <source>
        <dbReference type="PROSITE" id="PS50122"/>
    </source>
</evidence>
<dbReference type="EC" id="3.1.1.61" evidence="3"/>
<name>A0A6M4AW64_9SPHN</name>
<dbReference type="PIRSF" id="PIRSF000876">
    <property type="entry name" value="RR_chemtxs_CheB"/>
    <property type="match status" value="1"/>
</dbReference>
<reference evidence="9 10" key="1">
    <citation type="submission" date="2020-01" db="EMBL/GenBank/DDBJ databases">
        <title>Sphingomonas sp. strain CSW-10.</title>
        <authorList>
            <person name="Chen W.-M."/>
        </authorList>
    </citation>
    <scope>NUCLEOTIDE SEQUENCE [LARGE SCALE GENOMIC DNA]</scope>
    <source>
        <strain evidence="9 10">CSW-10</strain>
    </source>
</reference>
<keyword evidence="10" id="KW-1185">Reference proteome</keyword>
<keyword evidence="6" id="KW-0597">Phosphoprotein</keyword>
<dbReference type="Proteomes" id="UP000503018">
    <property type="component" value="Chromosome"/>
</dbReference>
<dbReference type="GO" id="GO:0005737">
    <property type="term" value="C:cytoplasm"/>
    <property type="evidence" value="ECO:0007669"/>
    <property type="project" value="InterPro"/>
</dbReference>
<feature type="active site" evidence="5">
    <location>
        <position position="305"/>
    </location>
</feature>
<dbReference type="Pfam" id="PF00072">
    <property type="entry name" value="Response_reg"/>
    <property type="match status" value="1"/>
</dbReference>
<proteinExistence type="predicted"/>
<evidence type="ECO:0000313" key="9">
    <source>
        <dbReference type="EMBL" id="QJQ32976.1"/>
    </source>
</evidence>
<dbReference type="EMBL" id="CP053015">
    <property type="protein sequence ID" value="QJQ32976.1"/>
    <property type="molecule type" value="Genomic_DNA"/>
</dbReference>
<feature type="domain" description="CheB-type methylesterase" evidence="8">
    <location>
        <begin position="170"/>
        <end position="344"/>
    </location>
</feature>
<dbReference type="Gene3D" id="3.40.50.2300">
    <property type="match status" value="1"/>
</dbReference>
<evidence type="ECO:0000259" key="7">
    <source>
        <dbReference type="PROSITE" id="PS50110"/>
    </source>
</evidence>
<dbReference type="CDD" id="cd16432">
    <property type="entry name" value="CheB_Rec"/>
    <property type="match status" value="1"/>
</dbReference>
<dbReference type="GO" id="GO:0008984">
    <property type="term" value="F:protein-glutamate methylesterase activity"/>
    <property type="evidence" value="ECO:0007669"/>
    <property type="project" value="UniProtKB-EC"/>
</dbReference>
<dbReference type="SUPFAM" id="SSF52738">
    <property type="entry name" value="Methylesterase CheB, C-terminal domain"/>
    <property type="match status" value="1"/>
</dbReference>
<comment type="catalytic activity">
    <reaction evidence="4">
        <text>[protein]-L-glutamate 5-O-methyl ester + H2O = L-glutamyl-[protein] + methanol + H(+)</text>
        <dbReference type="Rhea" id="RHEA:23236"/>
        <dbReference type="Rhea" id="RHEA-COMP:10208"/>
        <dbReference type="Rhea" id="RHEA-COMP:10311"/>
        <dbReference type="ChEBI" id="CHEBI:15377"/>
        <dbReference type="ChEBI" id="CHEBI:15378"/>
        <dbReference type="ChEBI" id="CHEBI:17790"/>
        <dbReference type="ChEBI" id="CHEBI:29973"/>
        <dbReference type="ChEBI" id="CHEBI:82795"/>
        <dbReference type="EC" id="3.1.1.61"/>
    </reaction>
</comment>
<dbReference type="PROSITE" id="PS50122">
    <property type="entry name" value="CHEB"/>
    <property type="match status" value="1"/>
</dbReference>
<dbReference type="SMART" id="SM00448">
    <property type="entry name" value="REC"/>
    <property type="match status" value="1"/>
</dbReference>
<keyword evidence="1 5" id="KW-0145">Chemotaxis</keyword>
<dbReference type="PROSITE" id="PS50110">
    <property type="entry name" value="RESPONSE_REGULATORY"/>
    <property type="match status" value="1"/>
</dbReference>
<feature type="modified residue" description="4-aspartylphosphate" evidence="6">
    <location>
        <position position="71"/>
    </location>
</feature>
<gene>
    <name evidence="9" type="ORF">GV829_11420</name>
</gene>
<protein>
    <recommendedName>
        <fullName evidence="3">protein-glutamate methylesterase</fullName>
        <ecNumber evidence="3">3.1.1.61</ecNumber>
    </recommendedName>
</protein>
<dbReference type="Gene3D" id="3.40.50.180">
    <property type="entry name" value="Methylesterase CheB, C-terminal domain"/>
    <property type="match status" value="1"/>
</dbReference>
<dbReference type="KEGG" id="slan:GV829_11420"/>